<keyword evidence="3" id="KW-1185">Reference proteome</keyword>
<evidence type="ECO:0000313" key="2">
    <source>
        <dbReference type="EMBL" id="KAJ9152477.1"/>
    </source>
</evidence>
<dbReference type="PANTHER" id="PTHR47074:SF61">
    <property type="entry name" value="RNASE H TYPE-1 DOMAIN-CONTAINING PROTEIN"/>
    <property type="match status" value="1"/>
</dbReference>
<dbReference type="EMBL" id="JARPOI010000015">
    <property type="protein sequence ID" value="KAJ9152477.1"/>
    <property type="molecule type" value="Genomic_DNA"/>
</dbReference>
<name>A0ABQ9KVC4_HEVBR</name>
<dbReference type="InterPro" id="IPR052929">
    <property type="entry name" value="RNase_H-like_EbsB-rel"/>
</dbReference>
<gene>
    <name evidence="2" type="ORF">P3X46_026038</name>
</gene>
<evidence type="ECO:0000259" key="1">
    <source>
        <dbReference type="Pfam" id="PF13456"/>
    </source>
</evidence>
<dbReference type="InterPro" id="IPR036397">
    <property type="entry name" value="RNaseH_sf"/>
</dbReference>
<dbReference type="Proteomes" id="UP001174677">
    <property type="component" value="Chromosome 15"/>
</dbReference>
<proteinExistence type="predicted"/>
<evidence type="ECO:0000313" key="3">
    <source>
        <dbReference type="Proteomes" id="UP001174677"/>
    </source>
</evidence>
<reference evidence="2 3" key="1">
    <citation type="journal article" date="2023" name="Plant Biotechnol. J.">
        <title>Chromosome-level wild Hevea brasiliensis genome provides new tools for genomic-assisted breeding and valuable loci to elevate rubber yield.</title>
        <authorList>
            <person name="Cheng H."/>
            <person name="Song X."/>
            <person name="Hu Y."/>
            <person name="Wu T."/>
            <person name="Yang Q."/>
            <person name="An Z."/>
            <person name="Feng S."/>
            <person name="Deng Z."/>
            <person name="Wu W."/>
            <person name="Zeng X."/>
            <person name="Tu M."/>
            <person name="Wang X."/>
            <person name="Huang H."/>
        </authorList>
    </citation>
    <scope>NUCLEOTIDE SEQUENCE [LARGE SCALE GENOMIC DNA]</scope>
    <source>
        <strain evidence="2">MT/VB/25A 57/8</strain>
    </source>
</reference>
<dbReference type="SUPFAM" id="SSF53098">
    <property type="entry name" value="Ribonuclease H-like"/>
    <property type="match status" value="1"/>
</dbReference>
<comment type="caution">
    <text evidence="2">The sequence shown here is derived from an EMBL/GenBank/DDBJ whole genome shotgun (WGS) entry which is preliminary data.</text>
</comment>
<dbReference type="CDD" id="cd06222">
    <property type="entry name" value="RNase_H_like"/>
    <property type="match status" value="1"/>
</dbReference>
<dbReference type="Pfam" id="PF13456">
    <property type="entry name" value="RVT_3"/>
    <property type="match status" value="1"/>
</dbReference>
<protein>
    <recommendedName>
        <fullName evidence="1">RNase H type-1 domain-containing protein</fullName>
    </recommendedName>
</protein>
<accession>A0ABQ9KVC4</accession>
<dbReference type="InterPro" id="IPR044730">
    <property type="entry name" value="RNase_H-like_dom_plant"/>
</dbReference>
<dbReference type="Gene3D" id="3.30.420.10">
    <property type="entry name" value="Ribonuclease H-like superfamily/Ribonuclease H"/>
    <property type="match status" value="1"/>
</dbReference>
<feature type="domain" description="RNase H type-1" evidence="1">
    <location>
        <begin position="95"/>
        <end position="215"/>
    </location>
</feature>
<dbReference type="InterPro" id="IPR012337">
    <property type="entry name" value="RNaseH-like_sf"/>
</dbReference>
<sequence length="245" mass="27901">MIDVWTEVVSQLNSHDHSADLINMFVFLLRLIWKNRNRLVFEGQNTHFHQVIAIALDHWEDFQASQFLQNKAHLQQTPWPNVFIPPPPNVIKIRFDAVCNHRREIGCVAALARDNSGQPCGWSCKRYQAITDALTLEGLACREAILLATAKGFDKIILEGDCQVLINTLNKCIAFLPMEIQDTVKDVLFLSIQFTKVSFSFVRREGNTAAHDLAAIALRDDSFICNPWQQVMFTTALLPFSGRNY</sequence>
<dbReference type="InterPro" id="IPR002156">
    <property type="entry name" value="RNaseH_domain"/>
</dbReference>
<dbReference type="PANTHER" id="PTHR47074">
    <property type="entry name" value="BNAC02G40300D PROTEIN"/>
    <property type="match status" value="1"/>
</dbReference>
<organism evidence="2 3">
    <name type="scientific">Hevea brasiliensis</name>
    <name type="common">Para rubber tree</name>
    <name type="synonym">Siphonia brasiliensis</name>
    <dbReference type="NCBI Taxonomy" id="3981"/>
    <lineage>
        <taxon>Eukaryota</taxon>
        <taxon>Viridiplantae</taxon>
        <taxon>Streptophyta</taxon>
        <taxon>Embryophyta</taxon>
        <taxon>Tracheophyta</taxon>
        <taxon>Spermatophyta</taxon>
        <taxon>Magnoliopsida</taxon>
        <taxon>eudicotyledons</taxon>
        <taxon>Gunneridae</taxon>
        <taxon>Pentapetalae</taxon>
        <taxon>rosids</taxon>
        <taxon>fabids</taxon>
        <taxon>Malpighiales</taxon>
        <taxon>Euphorbiaceae</taxon>
        <taxon>Crotonoideae</taxon>
        <taxon>Micrandreae</taxon>
        <taxon>Hevea</taxon>
    </lineage>
</organism>